<dbReference type="EMBL" id="JACHWS010000003">
    <property type="protein sequence ID" value="MBB3039343.1"/>
    <property type="molecule type" value="Genomic_DNA"/>
</dbReference>
<dbReference type="AlphaFoldDB" id="A0A839RTW9"/>
<evidence type="ECO:0000313" key="2">
    <source>
        <dbReference type="EMBL" id="MBB3039343.1"/>
    </source>
</evidence>
<comment type="caution">
    <text evidence="2">The sequence shown here is derived from an EMBL/GenBank/DDBJ whole genome shotgun (WGS) entry which is preliminary data.</text>
</comment>
<gene>
    <name evidence="2" type="ORF">FHU29_003812</name>
</gene>
<feature type="compositionally biased region" description="Basic and acidic residues" evidence="1">
    <location>
        <begin position="10"/>
        <end position="40"/>
    </location>
</feature>
<reference evidence="2 3" key="1">
    <citation type="submission" date="2020-08" db="EMBL/GenBank/DDBJ databases">
        <title>Sequencing the genomes of 1000 actinobacteria strains.</title>
        <authorList>
            <person name="Klenk H.-P."/>
        </authorList>
    </citation>
    <scope>NUCLEOTIDE SEQUENCE [LARGE SCALE GENOMIC DNA]</scope>
    <source>
        <strain evidence="2 3">DSM 45258</strain>
    </source>
</reference>
<dbReference type="RefSeq" id="WP_013805664.1">
    <property type="nucleotide sequence ID" value="NZ_BDDI01000016.1"/>
</dbReference>
<proteinExistence type="predicted"/>
<keyword evidence="3" id="KW-1185">Reference proteome</keyword>
<sequence>MADNEAPLNLDDHVDEAEKRITRERKEKGVPGNAEEREAVDPVEPDDQAPE</sequence>
<feature type="compositionally biased region" description="Acidic residues" evidence="1">
    <location>
        <begin position="41"/>
        <end position="51"/>
    </location>
</feature>
<name>A0A839RTW9_9ACTN</name>
<feature type="region of interest" description="Disordered" evidence="1">
    <location>
        <begin position="1"/>
        <end position="51"/>
    </location>
</feature>
<dbReference type="Proteomes" id="UP000567922">
    <property type="component" value="Unassembled WGS sequence"/>
</dbReference>
<accession>A0A839RTW9</accession>
<evidence type="ECO:0000256" key="1">
    <source>
        <dbReference type="SAM" id="MobiDB-lite"/>
    </source>
</evidence>
<protein>
    <submittedName>
        <fullName evidence="2">Uncharacterized protein</fullName>
    </submittedName>
</protein>
<organism evidence="2 3">
    <name type="scientific">Hoyosella altamirensis</name>
    <dbReference type="NCBI Taxonomy" id="616997"/>
    <lineage>
        <taxon>Bacteria</taxon>
        <taxon>Bacillati</taxon>
        <taxon>Actinomycetota</taxon>
        <taxon>Actinomycetes</taxon>
        <taxon>Mycobacteriales</taxon>
        <taxon>Hoyosellaceae</taxon>
        <taxon>Hoyosella</taxon>
    </lineage>
</organism>
<evidence type="ECO:0000313" key="3">
    <source>
        <dbReference type="Proteomes" id="UP000567922"/>
    </source>
</evidence>